<dbReference type="GeneID" id="33058732"/>
<dbReference type="InterPro" id="IPR013221">
    <property type="entry name" value="Mur_ligase_cen"/>
</dbReference>
<evidence type="ECO:0000256" key="2">
    <source>
        <dbReference type="ARBA" id="ARBA00022741"/>
    </source>
</evidence>
<accession>A0ABN4N2M8</accession>
<gene>
    <name evidence="5" type="ORF">A3K91_1614</name>
</gene>
<evidence type="ECO:0000313" key="5">
    <source>
        <dbReference type="EMBL" id="AMT97215.1"/>
    </source>
</evidence>
<dbReference type="InterPro" id="IPR036615">
    <property type="entry name" value="Mur_ligase_C_dom_sf"/>
</dbReference>
<protein>
    <submittedName>
        <fullName evidence="5">UDP-N-acetylmuramoyl-tripeptide--D-alanyl-D-alanine ligase</fullName>
    </submittedName>
</protein>
<dbReference type="Proteomes" id="UP000076104">
    <property type="component" value="Chromosome"/>
</dbReference>
<dbReference type="EMBL" id="CP014945">
    <property type="protein sequence ID" value="AMT97215.1"/>
    <property type="molecule type" value="Genomic_DNA"/>
</dbReference>
<dbReference type="SMART" id="SM00854">
    <property type="entry name" value="PGA_cap"/>
    <property type="match status" value="1"/>
</dbReference>
<dbReference type="SUPFAM" id="SSF48208">
    <property type="entry name" value="Six-hairpin glycosidases"/>
    <property type="match status" value="1"/>
</dbReference>
<dbReference type="InterPro" id="IPR036565">
    <property type="entry name" value="Mur-like_cat_sf"/>
</dbReference>
<feature type="domain" description="Capsule synthesis protein CapA" evidence="4">
    <location>
        <begin position="639"/>
        <end position="886"/>
    </location>
</feature>
<dbReference type="Gene3D" id="3.90.190.20">
    <property type="entry name" value="Mur ligase, C-terminal domain"/>
    <property type="match status" value="1"/>
</dbReference>
<dbReference type="Gene3D" id="3.40.1190.10">
    <property type="entry name" value="Mur-like, catalytic domain"/>
    <property type="match status" value="1"/>
</dbReference>
<keyword evidence="2" id="KW-0547">Nucleotide-binding</keyword>
<dbReference type="Pfam" id="PF09587">
    <property type="entry name" value="PGA_cap"/>
    <property type="match status" value="1"/>
</dbReference>
<dbReference type="PANTHER" id="PTHR43024">
    <property type="entry name" value="UDP-N-ACETYLMURAMOYL-TRIPEPTIDE--D-ALANYL-D-ALANINE LIGASE"/>
    <property type="match status" value="1"/>
</dbReference>
<reference evidence="5 6" key="1">
    <citation type="submission" date="2016-03" db="EMBL/GenBank/DDBJ databases">
        <title>Genome sequencing of Psychrobacter alimentarius PAMC 27889.</title>
        <authorList>
            <person name="Lee J."/>
            <person name="Kim O.-S."/>
        </authorList>
    </citation>
    <scope>NUCLEOTIDE SEQUENCE [LARGE SCALE GENOMIC DNA]</scope>
    <source>
        <strain evidence="5 6">PAMC 27889</strain>
    </source>
</reference>
<evidence type="ECO:0000313" key="6">
    <source>
        <dbReference type="Proteomes" id="UP000076104"/>
    </source>
</evidence>
<evidence type="ECO:0000256" key="3">
    <source>
        <dbReference type="ARBA" id="ARBA00022840"/>
    </source>
</evidence>
<dbReference type="PANTHER" id="PTHR43024:SF1">
    <property type="entry name" value="UDP-N-ACETYLMURAMOYL-TRIPEPTIDE--D-ALANYL-D-ALANINE LIGASE"/>
    <property type="match status" value="1"/>
</dbReference>
<evidence type="ECO:0000256" key="1">
    <source>
        <dbReference type="ARBA" id="ARBA00022598"/>
    </source>
</evidence>
<keyword evidence="1 5" id="KW-0436">Ligase</keyword>
<dbReference type="InterPro" id="IPR029052">
    <property type="entry name" value="Metallo-depent_PP-like"/>
</dbReference>
<dbReference type="InterPro" id="IPR012341">
    <property type="entry name" value="6hp_glycosidase-like_sf"/>
</dbReference>
<dbReference type="Pfam" id="PF08245">
    <property type="entry name" value="Mur_ligase_M"/>
    <property type="match status" value="1"/>
</dbReference>
<proteinExistence type="predicted"/>
<keyword evidence="3" id="KW-0067">ATP-binding</keyword>
<sequence length="1665" mass="188049">MDEPIKIKRLMSHLKQNLPAIYDNWIQTHIAHIDNKNNIKGNRTDTLPYTFVLSLSDGHKKAKIVTFIINDLIKADKTDSANRFANFEKILPIIHAKIDKLSAKFDAPIVWLRLEWLHQATFTTWADLQQDLKRFKRNYYRSGIAFEGIREPWLLLTETELNANACLYAGNTVAHAQVNTTNLDVYFKARHGSSQLPNFREDLVVISFNTAGVFIDGDTGDCHNLDTQPRFKGHRKLLPLSAATTQPIIEHSTQYLARQVQPSGQYVYGYFPCFDRKINTYNSLRHASSTYALIEGYEACRGFHDFSSLNSFDSVNIAAPAKLSLTEMQNNIDGAMSYLTHQLIHTYDDKAYVIDTGGEIKLGANAVAILALVKYLQVFADTPLANEYRDLANKLALGITEMQQEDGSFVHVLHKDLTLKAKHRIIYYDGEAAFALMRLYGLTKDERWLNCVTRAFDYFIEAKHHRAHDHWLSYCSNELVIHKPEKKYFQFAVNNIAGYTDFIKNRITTFPTLLELSMAFHKMLLTLDEHPEFHDVLIGFDTQHFYQALHARANHLMNGFFFPEMAMFYKAPQTILHGFFIRHHSFRVRIDDVEHYLSGMIAYYELLNSNIYPKPNLKAEKRVELEIKPVVQAGTNISTVAWGGDVNLGRRQHYLTKLYGLENVLNIAALRKANFTIVNLECVVSTLGEQGRVKGEGGPYYYRALPKMVEILRHAGVNAVACANNHSGDYGPKALMQQKEILQATGIISVGTGYTKEEAFAPIFHQLPNGIKISLFNVDSTIEYFAATNKIAGAAYLDPKSHQLWTETYTSLFKSAKEAADLILVSVHWGDNGRATPDNNEIEIGHRLIDAGADAVLGASAHQLQGIEVYKSKPIIHDAGDLLFDAAVSKVNSKAGGVFHLEIGLRGIERVNFYPMYVGYGQTQTVTGEQAMAVSRDFASMCIAMGTTPSLYEDGHLSIAIEPSLARQISNDRKVYPNPVLDNQKNDVDYSKWSAKTRNDLIIDEIPEDARIAPIGFGVIQLVGIRTHPYFFNRRRMLWVESFWQITKAVADDIRIHFRAKPIFQTNKMRPWGIGSDHDPCDWLIPTSHWEPGKVYRDFYGLRPPYKTAWEDGNVQLEVSIIDKYKRHSFVELPFEYVLHTHKVRYADNLAEHMHYRQAFLDKVYENHTKGTWNAEQIASITRGKWLVAPPKGWYVDSLVAGKKHVSLAAGRVMFVGNTNDNRASHENSTKKPKPFDRHQDILGLQNDLVGAIVDHPIKGLKKDFPILQVADPIKAWMELGIAARSRFSKPVIAVTGTVGKSSTCEMLEQMMADSKVLTSLDNYNSRVGALGSLASLSPHHDAAIIEVAQSALWMKRGPITQFIRPDVALVTEIGYSQTQQVKSLEHTMKYKTQIFNGLSRNAIAVVGAHLPLFEQVFYYAQKYSKRVVIYGDHPQAQIRVKSIELSLESSHIKLETDEGDFEFNLPIPSIGMAKNAIAAFAVIYAIGFNKKAACYAMEHYKTTERRLQIEKFQYAQGVINIIDDSFNAEYDSMVNAFTIFKDSSFRDAYDKGTDIQGSAISSYNKKIFVLGRIVHLGDKSQDIHEALAQPVLQSDPDLVLTHGKEMKWLRAKLPDTILGPHFNNAEALAKFLKQKVSPDDVILFKGSSRDSDFGKTGVIFKSIL</sequence>
<dbReference type="Gene3D" id="1.50.10.10">
    <property type="match status" value="1"/>
</dbReference>
<evidence type="ECO:0000259" key="4">
    <source>
        <dbReference type="SMART" id="SM00854"/>
    </source>
</evidence>
<dbReference type="SUPFAM" id="SSF56300">
    <property type="entry name" value="Metallo-dependent phosphatases"/>
    <property type="match status" value="1"/>
</dbReference>
<dbReference type="InterPro" id="IPR051046">
    <property type="entry name" value="MurCDEF_CellWall_CoF430Synth"/>
</dbReference>
<dbReference type="CDD" id="cd07381">
    <property type="entry name" value="MPP_CapA"/>
    <property type="match status" value="1"/>
</dbReference>
<organism evidence="5 6">
    <name type="scientific">Psychrobacter alimentarius</name>
    <dbReference type="NCBI Taxonomy" id="261164"/>
    <lineage>
        <taxon>Bacteria</taxon>
        <taxon>Pseudomonadati</taxon>
        <taxon>Pseudomonadota</taxon>
        <taxon>Gammaproteobacteria</taxon>
        <taxon>Moraxellales</taxon>
        <taxon>Moraxellaceae</taxon>
        <taxon>Psychrobacter</taxon>
    </lineage>
</organism>
<dbReference type="SUPFAM" id="SSF53244">
    <property type="entry name" value="MurD-like peptide ligases, peptide-binding domain"/>
    <property type="match status" value="1"/>
</dbReference>
<dbReference type="InterPro" id="IPR008928">
    <property type="entry name" value="6-hairpin_glycosidase_sf"/>
</dbReference>
<dbReference type="InterPro" id="IPR019079">
    <property type="entry name" value="Capsule_synth_CapA"/>
</dbReference>
<dbReference type="GO" id="GO:0016874">
    <property type="term" value="F:ligase activity"/>
    <property type="evidence" value="ECO:0007669"/>
    <property type="project" value="UniProtKB-KW"/>
</dbReference>
<keyword evidence="6" id="KW-1185">Reference proteome</keyword>
<dbReference type="SUPFAM" id="SSF53623">
    <property type="entry name" value="MurD-like peptide ligases, catalytic domain"/>
    <property type="match status" value="1"/>
</dbReference>
<dbReference type="RefSeq" id="WP_084387310.1">
    <property type="nucleotide sequence ID" value="NZ_CP014945.1"/>
</dbReference>
<dbReference type="Gene3D" id="3.60.21.10">
    <property type="match status" value="1"/>
</dbReference>
<name>A0ABN4N2M8_9GAMM</name>